<reference evidence="12 13" key="1">
    <citation type="submission" date="2019-03" db="EMBL/GenBank/DDBJ databases">
        <title>Genomic Encyclopedia of Archaeal and Bacterial Type Strains, Phase II (KMG-II): from individual species to whole genera.</title>
        <authorList>
            <person name="Goeker M."/>
        </authorList>
    </citation>
    <scope>NUCLEOTIDE SEQUENCE [LARGE SCALE GENOMIC DNA]</scope>
    <source>
        <strain evidence="12 13">ATCC 35214</strain>
    </source>
</reference>
<evidence type="ECO:0000259" key="11">
    <source>
        <dbReference type="PROSITE" id="PS50928"/>
    </source>
</evidence>
<dbReference type="PROSITE" id="PS50928">
    <property type="entry name" value="ABC_TM1"/>
    <property type="match status" value="1"/>
</dbReference>
<evidence type="ECO:0000256" key="2">
    <source>
        <dbReference type="ARBA" id="ARBA00009047"/>
    </source>
</evidence>
<dbReference type="Pfam" id="PF00528">
    <property type="entry name" value="BPD_transp_1"/>
    <property type="match status" value="1"/>
</dbReference>
<dbReference type="EMBL" id="SOCN01000001">
    <property type="protein sequence ID" value="TDV24217.1"/>
    <property type="molecule type" value="Genomic_DNA"/>
</dbReference>
<dbReference type="GO" id="GO:0015423">
    <property type="term" value="F:ABC-type maltose transporter activity"/>
    <property type="evidence" value="ECO:0007669"/>
    <property type="project" value="TreeGrafter"/>
</dbReference>
<feature type="transmembrane region" description="Helical" evidence="9">
    <location>
        <begin position="1075"/>
        <end position="1097"/>
    </location>
</feature>
<keyword evidence="4" id="KW-1003">Cell membrane</keyword>
<keyword evidence="7 9" id="KW-1133">Transmembrane helix</keyword>
<feature type="transmembrane region" description="Helical" evidence="9">
    <location>
        <begin position="743"/>
        <end position="764"/>
    </location>
</feature>
<feature type="transmembrane region" description="Helical" evidence="9">
    <location>
        <begin position="958"/>
        <end position="980"/>
    </location>
</feature>
<feature type="transmembrane region" description="Helical" evidence="9">
    <location>
        <begin position="865"/>
        <end position="889"/>
    </location>
</feature>
<dbReference type="Gene3D" id="1.10.3720.10">
    <property type="entry name" value="MetI-like"/>
    <property type="match status" value="1"/>
</dbReference>
<feature type="coiled-coil region" evidence="10">
    <location>
        <begin position="473"/>
        <end position="521"/>
    </location>
</feature>
<dbReference type="InterPro" id="IPR035906">
    <property type="entry name" value="MetI-like_sf"/>
</dbReference>
<feature type="transmembrane region" description="Helical" evidence="9">
    <location>
        <begin position="692"/>
        <end position="714"/>
    </location>
</feature>
<evidence type="ECO:0000256" key="5">
    <source>
        <dbReference type="ARBA" id="ARBA00022597"/>
    </source>
</evidence>
<keyword evidence="6 9" id="KW-0812">Transmembrane</keyword>
<keyword evidence="13" id="KW-1185">Reference proteome</keyword>
<feature type="transmembrane region" description="Helical" evidence="9">
    <location>
        <begin position="799"/>
        <end position="825"/>
    </location>
</feature>
<feature type="coiled-coil region" evidence="10">
    <location>
        <begin position="566"/>
        <end position="600"/>
    </location>
</feature>
<accession>A0A4R7UCR1</accession>
<name>A0A4R7UCR1_9BACT</name>
<dbReference type="InterPro" id="IPR000515">
    <property type="entry name" value="MetI-like"/>
</dbReference>
<dbReference type="SUPFAM" id="SSF160964">
    <property type="entry name" value="MalF N-terminal region-like"/>
    <property type="match status" value="1"/>
</dbReference>
<organism evidence="12 13">
    <name type="scientific">Mycoplasmopsis mustelae</name>
    <dbReference type="NCBI Taxonomy" id="171289"/>
    <lineage>
        <taxon>Bacteria</taxon>
        <taxon>Bacillati</taxon>
        <taxon>Mycoplasmatota</taxon>
        <taxon>Mycoplasmoidales</taxon>
        <taxon>Metamycoplasmataceae</taxon>
        <taxon>Mycoplasmopsis</taxon>
    </lineage>
</organism>
<gene>
    <name evidence="12" type="ORF">BCF59_0168</name>
</gene>
<dbReference type="PANTHER" id="PTHR47314:SF1">
    <property type="entry name" value="MALTOSE_MALTODEXTRIN TRANSPORT SYSTEM PERMEASE PROTEIN MALF"/>
    <property type="match status" value="1"/>
</dbReference>
<evidence type="ECO:0000256" key="3">
    <source>
        <dbReference type="ARBA" id="ARBA00022448"/>
    </source>
</evidence>
<dbReference type="SUPFAM" id="SSF161098">
    <property type="entry name" value="MetI-like"/>
    <property type="match status" value="1"/>
</dbReference>
<dbReference type="CDD" id="cd06261">
    <property type="entry name" value="TM_PBP2"/>
    <property type="match status" value="1"/>
</dbReference>
<comment type="subcellular location">
    <subcellularLocation>
        <location evidence="1 9">Cell membrane</location>
        <topology evidence="1 9">Multi-pass membrane protein</topology>
    </subcellularLocation>
</comment>
<dbReference type="Proteomes" id="UP000295757">
    <property type="component" value="Unassembled WGS sequence"/>
</dbReference>
<feature type="transmembrane region" description="Helical" evidence="9">
    <location>
        <begin position="901"/>
        <end position="921"/>
    </location>
</feature>
<dbReference type="PANTHER" id="PTHR47314">
    <property type="entry name" value="MALTOSE/MALTODEXTRIN TRANSPORT SYSTEM PERMEASE PROTEIN MALF"/>
    <property type="match status" value="1"/>
</dbReference>
<dbReference type="RefSeq" id="WP_134110317.1">
    <property type="nucleotide sequence ID" value="NZ_SOCN01000001.1"/>
</dbReference>
<proteinExistence type="inferred from homology"/>
<dbReference type="GO" id="GO:0042956">
    <property type="term" value="P:maltodextrin transmembrane transport"/>
    <property type="evidence" value="ECO:0007669"/>
    <property type="project" value="TreeGrafter"/>
</dbReference>
<comment type="caution">
    <text evidence="12">The sequence shown here is derived from an EMBL/GenBank/DDBJ whole genome shotgun (WGS) entry which is preliminary data.</text>
</comment>
<dbReference type="GO" id="GO:1990060">
    <property type="term" value="C:maltose transport complex"/>
    <property type="evidence" value="ECO:0007669"/>
    <property type="project" value="TreeGrafter"/>
</dbReference>
<sequence>MEKLKLYNWYGESFDAILPQTSGNLKAYKKQVKNIFLRTKDKINAQTNIDKDLFLRARSKLNANLKRQLNSHYVAYKNKISVLRDSIKKLSFCENINSLLNFELKKIQKNLKDIRVYAKDYVYSLSKSADELEVKIAHIKKLQNSTRLSETETFKKYIIFSVLKIYLNKIKDTDFELTKIHQFLLPNELSYLQKLGDKANIFFKTFYQSIEQQRLSLVARKNELQRKYSSTYKLQKELYLKEKENIILNTKQKILEIEYEYTNKAADLKQRAKQQKQLSLFKIEEQKQNILSKEANNKAIVDKIKNKSKIEVKHLYYQYQHQKSFYKQRAILQNYKDLYLFLSKNQLNLPNFDFTIKNLNTSKLKLKNQEIWNSLKEFQKQNASALVDIAFQTYLNLINQKRNNYEFNLLLKSQYKHLLSKSKSSYTYEGDFLSAESKALKEKFIDNRTTRLKFCEERIKSKVALFNFKHLTVKQLQALSKEYNREINLANINKIKHEIIIQQLQILENQHKDNLANLNLQLEQKLITTDDFNDAKLNLENQLLLDKTYLVNKFNTVYANEKAEIKVKYKNIKEVYKQNIKKLKAKIKTKEITKAAFKNKKIEVKIEYKESKIETKLQSKILSNKEILKTSFWRELAEMKVNSKIYDSKITEAQKTIPTETMKNLRWLSLILGIVLPGLPEITMFKQYLKGAIMLFVSVLVWALIIPFSFGYYWNKMGGIPGFGDLGANSHNIDLGELPDARIYLFGGVISVILMVLVLIYFITSGMVAYRVARNLEFGSRPSKWSHTKRWLKTGGYPWIISILGWILMIFVVATPIITSILISFTNYGYQHSAPAQTVDWVGLKNWGYWWTFRKAGLFQSLGRVFYWTAIWTVFSTFLPISLGIIIAILTNNQRIKFKKFFRLIYILPWAIPAFVTLSFLRSSFAPGEVGYINKILLELKLINNPINWLNQISSARILVIVVQTWIGYAFIFMLVTGNLQSIPKDIYEAGSVDGAKGRQLFWYLTLPSLLISIAPMLIGQFVGAFNNFTTISIFTGGGPNFENSSAFGEASTDIIISWVYKITSNAIQVEGNQAFAAALTTFAALISIAIGARGFIKTMSRRD</sequence>
<evidence type="ECO:0000256" key="1">
    <source>
        <dbReference type="ARBA" id="ARBA00004651"/>
    </source>
</evidence>
<evidence type="ECO:0000313" key="12">
    <source>
        <dbReference type="EMBL" id="TDV24217.1"/>
    </source>
</evidence>
<evidence type="ECO:0000256" key="8">
    <source>
        <dbReference type="ARBA" id="ARBA00023136"/>
    </source>
</evidence>
<evidence type="ECO:0000256" key="7">
    <source>
        <dbReference type="ARBA" id="ARBA00022989"/>
    </source>
</evidence>
<feature type="transmembrane region" description="Helical" evidence="9">
    <location>
        <begin position="1001"/>
        <end position="1023"/>
    </location>
</feature>
<comment type="similarity">
    <text evidence="2">Belongs to the binding-protein-dependent transport system permease family. MalFG subfamily.</text>
</comment>
<protein>
    <submittedName>
        <fullName evidence="12">Arabinogalactan oligomer/maltooligosaccharide transport system permease protein</fullName>
    </submittedName>
</protein>
<evidence type="ECO:0000256" key="4">
    <source>
        <dbReference type="ARBA" id="ARBA00022475"/>
    </source>
</evidence>
<evidence type="ECO:0000256" key="9">
    <source>
        <dbReference type="RuleBase" id="RU363032"/>
    </source>
</evidence>
<dbReference type="AlphaFoldDB" id="A0A4R7UCR1"/>
<evidence type="ECO:0000256" key="6">
    <source>
        <dbReference type="ARBA" id="ARBA00022692"/>
    </source>
</evidence>
<keyword evidence="5" id="KW-0762">Sugar transport</keyword>
<evidence type="ECO:0000256" key="10">
    <source>
        <dbReference type="SAM" id="Coils"/>
    </source>
</evidence>
<evidence type="ECO:0000313" key="13">
    <source>
        <dbReference type="Proteomes" id="UP000295757"/>
    </source>
</evidence>
<dbReference type="OrthoDB" id="9778687at2"/>
<keyword evidence="10" id="KW-0175">Coiled coil</keyword>
<keyword evidence="8 9" id="KW-0472">Membrane</keyword>
<feature type="domain" description="ABC transmembrane type-1" evidence="11">
    <location>
        <begin position="866"/>
        <end position="1095"/>
    </location>
</feature>
<keyword evidence="3 9" id="KW-0813">Transport</keyword>
<feature type="transmembrane region" description="Helical" evidence="9">
    <location>
        <begin position="665"/>
        <end position="685"/>
    </location>
</feature>